<evidence type="ECO:0000256" key="1">
    <source>
        <dbReference type="ARBA" id="ARBA00023002"/>
    </source>
</evidence>
<dbReference type="InterPro" id="IPR050463">
    <property type="entry name" value="Gfo/Idh/MocA_oxidrdct_glycsds"/>
</dbReference>
<evidence type="ECO:0000259" key="2">
    <source>
        <dbReference type="Pfam" id="PF01408"/>
    </source>
</evidence>
<evidence type="ECO:0000313" key="4">
    <source>
        <dbReference type="EMBL" id="MDS0300584.1"/>
    </source>
</evidence>
<keyword evidence="5" id="KW-1185">Reference proteome</keyword>
<comment type="caution">
    <text evidence="4">The sequence shown here is derived from an EMBL/GenBank/DDBJ whole genome shotgun (WGS) entry which is preliminary data.</text>
</comment>
<dbReference type="PANTHER" id="PTHR43818:SF11">
    <property type="entry name" value="BCDNA.GH03377"/>
    <property type="match status" value="1"/>
</dbReference>
<sequence length="382" mass="43174">MQEIGIIMNGVTGRMGTNQHLIRSILALREEGGVELPSGERVVPDPLLVGRNERKLRELSEEHGVERWAADPDLETCLDGDDEIYFDSQITPRRPDGLLKAMEAGKDVYCEKPLASDLDTALELARAAEEHGVKHGIVQDKLWLPGLMKLQRLIDQDFFGDILSVRVEFGYWVFPGQVQTAQRPSWNYRAEDGGGIVDDMFSHWSYVLESLFGGIETVRCLQKTHIDERIDESGDAYEATADDAAYAIMELEDDVVAQLNSSWTVRVNRDDLLEIQVDGTEGSAVAGLRDCKTQHRSNTPKPEWNPDTPKEHDFYDDWTGVPNNQEFENAFKVQWEKFIRHVVADEPFDRDFSAGARGVQLTEAAYRSSEEGRRVVLDEFEG</sequence>
<dbReference type="SUPFAM" id="SSF51735">
    <property type="entry name" value="NAD(P)-binding Rossmann-fold domains"/>
    <property type="match status" value="1"/>
</dbReference>
<name>A0ABU2GIH8_9EURY</name>
<dbReference type="Pfam" id="PF01408">
    <property type="entry name" value="GFO_IDH_MocA"/>
    <property type="match status" value="1"/>
</dbReference>
<feature type="domain" description="Gfo/Idh/MocA-like oxidoreductase N-terminal" evidence="2">
    <location>
        <begin position="98"/>
        <end position="134"/>
    </location>
</feature>
<proteinExistence type="predicted"/>
<dbReference type="PANTHER" id="PTHR43818">
    <property type="entry name" value="BCDNA.GH03377"/>
    <property type="match status" value="1"/>
</dbReference>
<dbReference type="RefSeq" id="WP_310925488.1">
    <property type="nucleotide sequence ID" value="NZ_JAMQOP010000004.1"/>
</dbReference>
<accession>A0ABU2GIH8</accession>
<dbReference type="InterPro" id="IPR036291">
    <property type="entry name" value="NAD(P)-bd_dom_sf"/>
</dbReference>
<reference evidence="4 5" key="1">
    <citation type="submission" date="2022-06" db="EMBL/GenBank/DDBJ databases">
        <title>Halogeometricum sp. a new haloarchaeum isolate from saline soil.</title>
        <authorList>
            <person name="Strakova D."/>
            <person name="Galisteo C."/>
            <person name="Sanchez-Porro C."/>
            <person name="Ventosa A."/>
        </authorList>
    </citation>
    <scope>NUCLEOTIDE SEQUENCE [LARGE SCALE GENOMIC DNA]</scope>
    <source>
        <strain evidence="4 5">S1BR25-6</strain>
    </source>
</reference>
<evidence type="ECO:0000259" key="3">
    <source>
        <dbReference type="Pfam" id="PF22725"/>
    </source>
</evidence>
<dbReference type="Gene3D" id="3.40.50.720">
    <property type="entry name" value="NAD(P)-binding Rossmann-like Domain"/>
    <property type="match status" value="1"/>
</dbReference>
<protein>
    <submittedName>
        <fullName evidence="4">Gfo/Idh/MocA family oxidoreductase</fullName>
    </submittedName>
</protein>
<dbReference type="InterPro" id="IPR000683">
    <property type="entry name" value="Gfo/Idh/MocA-like_OxRdtase_N"/>
</dbReference>
<dbReference type="Pfam" id="PF22725">
    <property type="entry name" value="GFO_IDH_MocA_C3"/>
    <property type="match status" value="1"/>
</dbReference>
<dbReference type="Proteomes" id="UP001257060">
    <property type="component" value="Unassembled WGS sequence"/>
</dbReference>
<dbReference type="SUPFAM" id="SSF55347">
    <property type="entry name" value="Glyceraldehyde-3-phosphate dehydrogenase-like, C-terminal domain"/>
    <property type="match status" value="1"/>
</dbReference>
<gene>
    <name evidence="4" type="ORF">NDI76_17685</name>
</gene>
<feature type="domain" description="GFO/IDH/MocA-like oxidoreductase" evidence="3">
    <location>
        <begin position="149"/>
        <end position="284"/>
    </location>
</feature>
<evidence type="ECO:0000313" key="5">
    <source>
        <dbReference type="Proteomes" id="UP001257060"/>
    </source>
</evidence>
<dbReference type="EMBL" id="JAMQOP010000004">
    <property type="protein sequence ID" value="MDS0300584.1"/>
    <property type="molecule type" value="Genomic_DNA"/>
</dbReference>
<organism evidence="4 5">
    <name type="scientific">Halogeometricum salsisoli</name>
    <dbReference type="NCBI Taxonomy" id="2950536"/>
    <lineage>
        <taxon>Archaea</taxon>
        <taxon>Methanobacteriati</taxon>
        <taxon>Methanobacteriota</taxon>
        <taxon>Stenosarchaea group</taxon>
        <taxon>Halobacteria</taxon>
        <taxon>Halobacteriales</taxon>
        <taxon>Haloferacaceae</taxon>
        <taxon>Halogeometricum</taxon>
    </lineage>
</organism>
<dbReference type="Gene3D" id="3.30.360.10">
    <property type="entry name" value="Dihydrodipicolinate Reductase, domain 2"/>
    <property type="match status" value="1"/>
</dbReference>
<keyword evidence="1" id="KW-0560">Oxidoreductase</keyword>
<dbReference type="InterPro" id="IPR055170">
    <property type="entry name" value="GFO_IDH_MocA-like_dom"/>
</dbReference>